<dbReference type="EMBL" id="AGUE01000194">
    <property type="protein sequence ID" value="EHK97460.1"/>
    <property type="molecule type" value="Genomic_DNA"/>
</dbReference>
<name>H0EVJ9_GLAL7</name>
<evidence type="ECO:0000313" key="2">
    <source>
        <dbReference type="Proteomes" id="UP000005446"/>
    </source>
</evidence>
<dbReference type="InParanoid" id="H0EVJ9"/>
<dbReference type="AlphaFoldDB" id="H0EVJ9"/>
<evidence type="ECO:0000313" key="1">
    <source>
        <dbReference type="EMBL" id="EHK97460.1"/>
    </source>
</evidence>
<accession>H0EVJ9</accession>
<organism evidence="1 2">
    <name type="scientific">Glarea lozoyensis (strain ATCC 74030 / MF5533)</name>
    <dbReference type="NCBI Taxonomy" id="1104152"/>
    <lineage>
        <taxon>Eukaryota</taxon>
        <taxon>Fungi</taxon>
        <taxon>Dikarya</taxon>
        <taxon>Ascomycota</taxon>
        <taxon>Pezizomycotina</taxon>
        <taxon>Leotiomycetes</taxon>
        <taxon>Helotiales</taxon>
        <taxon>Helotiaceae</taxon>
        <taxon>Glarea</taxon>
    </lineage>
</organism>
<dbReference type="OrthoDB" id="6600518at2759"/>
<comment type="caution">
    <text evidence="1">The sequence shown here is derived from an EMBL/GenBank/DDBJ whole genome shotgun (WGS) entry which is preliminary data.</text>
</comment>
<dbReference type="Proteomes" id="UP000005446">
    <property type="component" value="Unassembled WGS sequence"/>
</dbReference>
<protein>
    <submittedName>
        <fullName evidence="1">Putative Bifunctional lycopene cyclase/phytoene synthase</fullName>
    </submittedName>
</protein>
<gene>
    <name evidence="1" type="ORF">M7I_6797</name>
</gene>
<reference evidence="1 2" key="1">
    <citation type="journal article" date="2012" name="Eukaryot. Cell">
        <title>Genome sequence of the fungus Glarea lozoyensis: the first genome sequence of a species from the Helotiaceae family.</title>
        <authorList>
            <person name="Youssar L."/>
            <person name="Gruening B.A."/>
            <person name="Erxleben A."/>
            <person name="Guenther S."/>
            <person name="Huettel W."/>
        </authorList>
    </citation>
    <scope>NUCLEOTIDE SEQUENCE [LARGE SCALE GENOMIC DNA]</scope>
    <source>
        <strain evidence="2">ATCC 74030 / MF5533</strain>
    </source>
</reference>
<proteinExistence type="predicted"/>
<keyword evidence="2" id="KW-1185">Reference proteome</keyword>
<dbReference type="HOGENOM" id="CLU_2210320_0_0_1"/>
<sequence length="107" mass="12314">MRVAVECYMEIGRVLRGKGYVVKRGRATVPILRRLRVAWGALGEYLRRGFVGDVRLATWLEPSWWQVHLGMKAHLLITKCPQEIIGNFYETRTCAEKTPRGWLSLAV</sequence>